<protein>
    <submittedName>
        <fullName evidence="2">Uncharacterized protein</fullName>
    </submittedName>
</protein>
<name>A0ABN9BRC7_9NEOB</name>
<dbReference type="EMBL" id="CATNWA010005450">
    <property type="protein sequence ID" value="CAI9550068.1"/>
    <property type="molecule type" value="Genomic_DNA"/>
</dbReference>
<organism evidence="2 3">
    <name type="scientific">Staurois parvus</name>
    <dbReference type="NCBI Taxonomy" id="386267"/>
    <lineage>
        <taxon>Eukaryota</taxon>
        <taxon>Metazoa</taxon>
        <taxon>Chordata</taxon>
        <taxon>Craniata</taxon>
        <taxon>Vertebrata</taxon>
        <taxon>Euteleostomi</taxon>
        <taxon>Amphibia</taxon>
        <taxon>Batrachia</taxon>
        <taxon>Anura</taxon>
        <taxon>Neobatrachia</taxon>
        <taxon>Ranoidea</taxon>
        <taxon>Ranidae</taxon>
        <taxon>Staurois</taxon>
    </lineage>
</organism>
<reference evidence="2" key="1">
    <citation type="submission" date="2023-05" db="EMBL/GenBank/DDBJ databases">
        <authorList>
            <person name="Stuckert A."/>
        </authorList>
    </citation>
    <scope>NUCLEOTIDE SEQUENCE</scope>
</reference>
<accession>A0ABN9BRC7</accession>
<evidence type="ECO:0000313" key="2">
    <source>
        <dbReference type="EMBL" id="CAI9550068.1"/>
    </source>
</evidence>
<evidence type="ECO:0000256" key="1">
    <source>
        <dbReference type="SAM" id="MobiDB-lite"/>
    </source>
</evidence>
<proteinExistence type="predicted"/>
<keyword evidence="3" id="KW-1185">Reference proteome</keyword>
<comment type="caution">
    <text evidence="2">The sequence shown here is derived from an EMBL/GenBank/DDBJ whole genome shotgun (WGS) entry which is preliminary data.</text>
</comment>
<evidence type="ECO:0000313" key="3">
    <source>
        <dbReference type="Proteomes" id="UP001162483"/>
    </source>
</evidence>
<gene>
    <name evidence="2" type="ORF">SPARVUS_LOCUS3449699</name>
</gene>
<feature type="compositionally biased region" description="Basic and acidic residues" evidence="1">
    <location>
        <begin position="100"/>
        <end position="109"/>
    </location>
</feature>
<sequence>MVPSICPLETLHNSLSLKQVDEFLAAIAAPSSDCLLDTPTASPCTPGFHVGSRKVSLNTYTPTKILPTPLFPSMDLSSSSTSTPYGGGASNTISGTDLVQEERESTEVKADGCMQATLNLHP</sequence>
<feature type="region of interest" description="Disordered" evidence="1">
    <location>
        <begin position="71"/>
        <end position="109"/>
    </location>
</feature>
<dbReference type="Proteomes" id="UP001162483">
    <property type="component" value="Unassembled WGS sequence"/>
</dbReference>